<dbReference type="OrthoDB" id="3252966at2"/>
<feature type="region of interest" description="Disordered" evidence="1">
    <location>
        <begin position="173"/>
        <end position="199"/>
    </location>
</feature>
<evidence type="ECO:0000256" key="1">
    <source>
        <dbReference type="SAM" id="MobiDB-lite"/>
    </source>
</evidence>
<keyword evidence="2" id="KW-0732">Signal</keyword>
<name>J0WLU0_9ACTO</name>
<proteinExistence type="predicted"/>
<accession>J0WLU0</accession>
<sequence>MALRTKIASVVAVVAAAVGMGACSAHPGQAIVTTQGSYSISDIETATAQIGEIIGQKAELNRIRAVFYSAPQLDALAARLGVGVSDAQIDQRVAAFSAAAGQDKYDKPLADPTKTVVRATIISEMLNQAVAQNPSLREQVLSFLQEQNAQLDPQVNPRFPTLDSQMNAFDYPRLGDVVSGPGGDSGARQRTGGQSAPTG</sequence>
<dbReference type="Proteomes" id="UP000004578">
    <property type="component" value="Unassembled WGS sequence"/>
</dbReference>
<dbReference type="EMBL" id="AKFS01000278">
    <property type="protein sequence ID" value="EJF37491.1"/>
    <property type="molecule type" value="Genomic_DNA"/>
</dbReference>
<dbReference type="RefSeq" id="WP_005872176.1">
    <property type="nucleotide sequence ID" value="NZ_AKFS01000278.1"/>
</dbReference>
<dbReference type="PATRIC" id="fig|1125717.3.peg.1744"/>
<evidence type="ECO:0008006" key="5">
    <source>
        <dbReference type="Google" id="ProtNLM"/>
    </source>
</evidence>
<dbReference type="AlphaFoldDB" id="J0WLU0"/>
<reference evidence="3 4" key="1">
    <citation type="submission" date="2012-05" db="EMBL/GenBank/DDBJ databases">
        <authorList>
            <person name="Harkins D.M."/>
            <person name="Madupu R."/>
            <person name="Durkin A.S."/>
            <person name="Torralba M."/>
            <person name="Methe B."/>
            <person name="Sutton G.G."/>
            <person name="Nelson K.E."/>
        </authorList>
    </citation>
    <scope>NUCLEOTIDE SEQUENCE [LARGE SCALE GENOMIC DNA]</scope>
    <source>
        <strain evidence="3 4">F0490</strain>
    </source>
</reference>
<evidence type="ECO:0000313" key="4">
    <source>
        <dbReference type="Proteomes" id="UP000004578"/>
    </source>
</evidence>
<evidence type="ECO:0000256" key="2">
    <source>
        <dbReference type="SAM" id="SignalP"/>
    </source>
</evidence>
<dbReference type="PROSITE" id="PS51257">
    <property type="entry name" value="PROKAR_LIPOPROTEIN"/>
    <property type="match status" value="1"/>
</dbReference>
<evidence type="ECO:0000313" key="3">
    <source>
        <dbReference type="EMBL" id="EJF37491.1"/>
    </source>
</evidence>
<organism evidence="3 4">
    <name type="scientific">Schaalia georgiae F0490</name>
    <dbReference type="NCBI Taxonomy" id="1125717"/>
    <lineage>
        <taxon>Bacteria</taxon>
        <taxon>Bacillati</taxon>
        <taxon>Actinomycetota</taxon>
        <taxon>Actinomycetes</taxon>
        <taxon>Actinomycetales</taxon>
        <taxon>Actinomycetaceae</taxon>
        <taxon>Schaalia</taxon>
    </lineage>
</organism>
<keyword evidence="4" id="KW-1185">Reference proteome</keyword>
<comment type="caution">
    <text evidence="3">The sequence shown here is derived from an EMBL/GenBank/DDBJ whole genome shotgun (WGS) entry which is preliminary data.</text>
</comment>
<feature type="signal peptide" evidence="2">
    <location>
        <begin position="1"/>
        <end position="25"/>
    </location>
</feature>
<gene>
    <name evidence="3" type="ORF">HMPREF1317_2149</name>
</gene>
<feature type="chain" id="PRO_5039460495" description="Lipoprotein" evidence="2">
    <location>
        <begin position="26"/>
        <end position="199"/>
    </location>
</feature>
<protein>
    <recommendedName>
        <fullName evidence="5">Lipoprotein</fullName>
    </recommendedName>
</protein>